<dbReference type="SUPFAM" id="SSF48403">
    <property type="entry name" value="Ankyrin repeat"/>
    <property type="match status" value="1"/>
</dbReference>
<dbReference type="InterPro" id="IPR036770">
    <property type="entry name" value="Ankyrin_rpt-contain_sf"/>
</dbReference>
<organism evidence="3 4">
    <name type="scientific">Prymnesium parvum</name>
    <name type="common">Toxic golden alga</name>
    <dbReference type="NCBI Taxonomy" id="97485"/>
    <lineage>
        <taxon>Eukaryota</taxon>
        <taxon>Haptista</taxon>
        <taxon>Haptophyta</taxon>
        <taxon>Prymnesiophyceae</taxon>
        <taxon>Prymnesiales</taxon>
        <taxon>Prymnesiaceae</taxon>
        <taxon>Prymnesium</taxon>
    </lineage>
</organism>
<reference evidence="3 4" key="1">
    <citation type="journal article" date="2024" name="Science">
        <title>Giant polyketide synthase enzymes in the biosynthesis of giant marine polyether toxins.</title>
        <authorList>
            <person name="Fallon T.R."/>
            <person name="Shende V.V."/>
            <person name="Wierzbicki I.H."/>
            <person name="Pendleton A.L."/>
            <person name="Watervoot N.F."/>
            <person name="Auber R.P."/>
            <person name="Gonzalez D.J."/>
            <person name="Wisecaver J.H."/>
            <person name="Moore B.S."/>
        </authorList>
    </citation>
    <scope>NUCLEOTIDE SEQUENCE [LARGE SCALE GENOMIC DNA]</scope>
    <source>
        <strain evidence="3 4">12B1</strain>
    </source>
</reference>
<dbReference type="PANTHER" id="PTHR24198:SF165">
    <property type="entry name" value="ANKYRIN REPEAT-CONTAINING PROTEIN-RELATED"/>
    <property type="match status" value="1"/>
</dbReference>
<keyword evidence="1" id="KW-0677">Repeat</keyword>
<evidence type="ECO:0000313" key="4">
    <source>
        <dbReference type="Proteomes" id="UP001515480"/>
    </source>
</evidence>
<name>A0AB34J419_PRYPA</name>
<dbReference type="AlphaFoldDB" id="A0AB34J419"/>
<keyword evidence="2" id="KW-0040">ANK repeat</keyword>
<sequence>MTQPDGPGIPGWAVPLLPVGTRPLIEDAFLAYLATDVVENHRGNEYYVDDGTTVMDGQSLTCDRLAAIINSDEDLRELCFDVGFCVTNEHGAHIHLQRRFHTAPPASMNSLVALEAACRTGTDEEVLAILATIGHSPLNQPLLEGCEAGYKRLPNVPSLVAPPRFEVSAATLDFVAPASVDKVAVKEPRRVPMLVVSCHAANVKVSQLLVRQFGAFTMACCEEDEEAYNPMYAAVLTSQNSAIVELLLQHGATPAVEVGIMCRDVWGWMVRHYSLLRLAIHNGVDSTIVLLLLQYGALSPLDETGRVEMLECAARAGRLDLMETLAGQYCVPIDLPQPSRAEDDEEEIRRFTPLMGAVACSQPAATEWLLCRGANPNVWYPSSHAVTEYVTPLRKAAMKGDAATIRLLRRHGADWSDRAQFSHCLYAATVGQVELEDALEGHRTTDERRVEALAALLECGAKPNEFMLGLSHSNVENAPSYWIDLSESTRKHVCDLFHRPPLPEE</sequence>
<dbReference type="Proteomes" id="UP001515480">
    <property type="component" value="Unassembled WGS sequence"/>
</dbReference>
<accession>A0AB34J419</accession>
<dbReference type="InterPro" id="IPR002110">
    <property type="entry name" value="Ankyrin_rpt"/>
</dbReference>
<protein>
    <submittedName>
        <fullName evidence="3">Uncharacterized protein</fullName>
    </submittedName>
</protein>
<proteinExistence type="predicted"/>
<keyword evidence="4" id="KW-1185">Reference proteome</keyword>
<comment type="caution">
    <text evidence="3">The sequence shown here is derived from an EMBL/GenBank/DDBJ whole genome shotgun (WGS) entry which is preliminary data.</text>
</comment>
<dbReference type="PANTHER" id="PTHR24198">
    <property type="entry name" value="ANKYRIN REPEAT AND PROTEIN KINASE DOMAIN-CONTAINING PROTEIN"/>
    <property type="match status" value="1"/>
</dbReference>
<dbReference type="EMBL" id="JBGBPQ010000014">
    <property type="protein sequence ID" value="KAL1511418.1"/>
    <property type="molecule type" value="Genomic_DNA"/>
</dbReference>
<evidence type="ECO:0000256" key="1">
    <source>
        <dbReference type="ARBA" id="ARBA00022737"/>
    </source>
</evidence>
<gene>
    <name evidence="3" type="ORF">AB1Y20_006218</name>
</gene>
<dbReference type="Gene3D" id="1.25.40.20">
    <property type="entry name" value="Ankyrin repeat-containing domain"/>
    <property type="match status" value="1"/>
</dbReference>
<dbReference type="SMART" id="SM00248">
    <property type="entry name" value="ANK"/>
    <property type="match status" value="4"/>
</dbReference>
<evidence type="ECO:0000256" key="2">
    <source>
        <dbReference type="ARBA" id="ARBA00023043"/>
    </source>
</evidence>
<evidence type="ECO:0000313" key="3">
    <source>
        <dbReference type="EMBL" id="KAL1511418.1"/>
    </source>
</evidence>